<reference evidence="2" key="1">
    <citation type="journal article" date="2024" name="Int. J. Syst. Evol. Microbiol.">
        <title>Brooklawnia propionicigenes sp. nov., a facultatively anaerobic, propionate-producing bacterium isolated from a methanogenic reactor treating waste from cattle farms.</title>
        <authorList>
            <person name="Akita Y."/>
            <person name="Ueki A."/>
            <person name="Tonouchi A."/>
            <person name="Sugawara Y."/>
            <person name="Honma S."/>
            <person name="Kaku N."/>
            <person name="Ueki K."/>
        </authorList>
    </citation>
    <scope>NUCLEOTIDE SEQUENCE</scope>
    <source>
        <strain evidence="2">SH051</strain>
    </source>
</reference>
<dbReference type="Proteomes" id="UP001431656">
    <property type="component" value="Chromosome"/>
</dbReference>
<dbReference type="EMBL" id="AP028056">
    <property type="protein sequence ID" value="BEH02760.1"/>
    <property type="molecule type" value="Genomic_DNA"/>
</dbReference>
<dbReference type="KEGG" id="broo:brsh051_20410"/>
<evidence type="ECO:0000313" key="3">
    <source>
        <dbReference type="Proteomes" id="UP001431656"/>
    </source>
</evidence>
<gene>
    <name evidence="2" type="ORF">brsh051_20410</name>
</gene>
<protein>
    <submittedName>
        <fullName evidence="2">Uncharacterized protein</fullName>
    </submittedName>
</protein>
<dbReference type="RefSeq" id="WP_286264667.1">
    <property type="nucleotide sequence ID" value="NZ_AP028056.1"/>
</dbReference>
<keyword evidence="3" id="KW-1185">Reference proteome</keyword>
<organism evidence="2 3">
    <name type="scientific">Brooklawnia propionicigenes</name>
    <dbReference type="NCBI Taxonomy" id="3041175"/>
    <lineage>
        <taxon>Bacteria</taxon>
        <taxon>Bacillati</taxon>
        <taxon>Actinomycetota</taxon>
        <taxon>Actinomycetes</taxon>
        <taxon>Propionibacteriales</taxon>
        <taxon>Propionibacteriaceae</taxon>
        <taxon>Brooklawnia</taxon>
    </lineage>
</organism>
<evidence type="ECO:0000313" key="2">
    <source>
        <dbReference type="EMBL" id="BEH02760.1"/>
    </source>
</evidence>
<evidence type="ECO:0000256" key="1">
    <source>
        <dbReference type="SAM" id="MobiDB-lite"/>
    </source>
</evidence>
<name>A0AAN0KIU1_9ACTN</name>
<dbReference type="AlphaFoldDB" id="A0AAN0KIU1"/>
<proteinExistence type="predicted"/>
<sequence length="134" mass="14048">MAPTEGVVWSDGSSAAASSPGRLGLDEASRSAALELAETAMGLFARPDVPYEVWWADLEPVLSARGTAAYVTVDPARIPVRQVSGPAGLPGWTTPEVARVSVPTDVGSYLVVVSRSDADPVWRVERFIAPGVLS</sequence>
<accession>A0AAN0KIU1</accession>
<feature type="region of interest" description="Disordered" evidence="1">
    <location>
        <begin position="1"/>
        <end position="23"/>
    </location>
</feature>